<proteinExistence type="predicted"/>
<name>A0ABU8IPW4_9BURK</name>
<evidence type="ECO:0000313" key="2">
    <source>
        <dbReference type="Proteomes" id="UP001386437"/>
    </source>
</evidence>
<dbReference type="EMBL" id="JACFYJ010000012">
    <property type="protein sequence ID" value="MEI5997625.1"/>
    <property type="molecule type" value="Genomic_DNA"/>
</dbReference>
<dbReference type="Proteomes" id="UP001386437">
    <property type="component" value="Unassembled WGS sequence"/>
</dbReference>
<comment type="caution">
    <text evidence="1">The sequence shown here is derived from an EMBL/GenBank/DDBJ whole genome shotgun (WGS) entry which is preliminary data.</text>
</comment>
<evidence type="ECO:0000313" key="1">
    <source>
        <dbReference type="EMBL" id="MEI5997625.1"/>
    </source>
</evidence>
<gene>
    <name evidence="1" type="ORF">H3V53_10535</name>
</gene>
<protein>
    <submittedName>
        <fullName evidence="1">Uncharacterized protein</fullName>
    </submittedName>
</protein>
<organism evidence="1 2">
    <name type="scientific">Paraburkholderia bengalensis</name>
    <dbReference type="NCBI Taxonomy" id="2747562"/>
    <lineage>
        <taxon>Bacteria</taxon>
        <taxon>Pseudomonadati</taxon>
        <taxon>Pseudomonadota</taxon>
        <taxon>Betaproteobacteria</taxon>
        <taxon>Burkholderiales</taxon>
        <taxon>Burkholderiaceae</taxon>
        <taxon>Paraburkholderia</taxon>
    </lineage>
</organism>
<reference evidence="1 2" key="1">
    <citation type="journal article" date="2022" name="Arch. Microbiol.">
        <title>Paraburkholderia bengalensis sp. nov. isolated from roots of Oryza sativa, IR64.</title>
        <authorList>
            <person name="Nag P."/>
            <person name="Mondal N."/>
            <person name="Sarkar J."/>
            <person name="Das S."/>
        </authorList>
    </citation>
    <scope>NUCLEOTIDE SEQUENCE [LARGE SCALE GENOMIC DNA]</scope>
    <source>
        <strain evidence="1 2">IR64_4_BI</strain>
    </source>
</reference>
<sequence>MGELTIFFYDGAYGGDLATMVHLCDVEGSVVPDDRPPFPLLEEVRRVLGMCAEKYAAPCASGDCFSVLIGRKTEAQLQHLARLDVVAQQGLARASVIYADGSRTDINGAVFEGDDDVVTTLLNVLEAQTDGVR</sequence>
<accession>A0ABU8IPW4</accession>
<keyword evidence="2" id="KW-1185">Reference proteome</keyword>
<dbReference type="RefSeq" id="WP_336597877.1">
    <property type="nucleotide sequence ID" value="NZ_JACFYJ010000012.1"/>
</dbReference>